<name>A0A0P0GIC5_9BACE</name>
<protein>
    <submittedName>
        <fullName evidence="1">Uncharacterized protein</fullName>
    </submittedName>
</protein>
<evidence type="ECO:0000313" key="2">
    <source>
        <dbReference type="Proteomes" id="UP000061809"/>
    </source>
</evidence>
<gene>
    <name evidence="1" type="ORF">BcellWH2_05097</name>
</gene>
<evidence type="ECO:0000313" key="1">
    <source>
        <dbReference type="EMBL" id="ALJ62305.1"/>
    </source>
</evidence>
<dbReference type="EMBL" id="CP012801">
    <property type="protein sequence ID" value="ALJ62305.1"/>
    <property type="molecule type" value="Genomic_DNA"/>
</dbReference>
<dbReference type="KEGG" id="bcel:BcellWH2_05097"/>
<dbReference type="Proteomes" id="UP000061809">
    <property type="component" value="Chromosome"/>
</dbReference>
<organism evidence="1 2">
    <name type="scientific">Bacteroides cellulosilyticus</name>
    <dbReference type="NCBI Taxonomy" id="246787"/>
    <lineage>
        <taxon>Bacteria</taxon>
        <taxon>Pseudomonadati</taxon>
        <taxon>Bacteroidota</taxon>
        <taxon>Bacteroidia</taxon>
        <taxon>Bacteroidales</taxon>
        <taxon>Bacteroidaceae</taxon>
        <taxon>Bacteroides</taxon>
    </lineage>
</organism>
<proteinExistence type="predicted"/>
<dbReference type="PATRIC" id="fig|246787.4.peg.5260"/>
<dbReference type="AlphaFoldDB" id="A0A0P0GIC5"/>
<accession>A0A0P0GIC5</accession>
<reference evidence="1 2" key="1">
    <citation type="journal article" date="2015" name="Science">
        <title>Genetic determinants of in vivo fitness and diet responsiveness in multiple human gut Bacteroides.</title>
        <authorList>
            <person name="Wu M."/>
            <person name="McNulty N.P."/>
            <person name="Rodionov D.A."/>
            <person name="Khoroshkin M.S."/>
            <person name="Griffin N.W."/>
            <person name="Cheng J."/>
            <person name="Latreille P."/>
            <person name="Kerstetter R.A."/>
            <person name="Terrapon N."/>
            <person name="Henrissat B."/>
            <person name="Osterman A.L."/>
            <person name="Gordon J.I."/>
        </authorList>
    </citation>
    <scope>NUCLEOTIDE SEQUENCE [LARGE SCALE GENOMIC DNA]</scope>
    <source>
        <strain evidence="1 2">WH2</strain>
    </source>
</reference>
<sequence>MINLSSLLAITLCLYPYANMDFIISDVILQG</sequence>